<reference evidence="2" key="1">
    <citation type="submission" date="2020-10" db="EMBL/GenBank/DDBJ databases">
        <title>Genome Sequence of Monilinia vaccinii-corymbosi Sheds Light on Mummy Berry Disease Infection of Blueberry and Mating Type.</title>
        <authorList>
            <person name="Yow A.G."/>
            <person name="Zhang Y."/>
            <person name="Bansal K."/>
            <person name="Eacker S.M."/>
            <person name="Sullivan S."/>
            <person name="Liachko I."/>
            <person name="Cubeta M.A."/>
            <person name="Rollins J.A."/>
            <person name="Ashrafi H."/>
        </authorList>
    </citation>
    <scope>NUCLEOTIDE SEQUENCE</scope>
    <source>
        <strain evidence="2">RL-1</strain>
    </source>
</reference>
<dbReference type="PANTHER" id="PTHR35910">
    <property type="entry name" value="2EXR DOMAIN-CONTAINING PROTEIN"/>
    <property type="match status" value="1"/>
</dbReference>
<protein>
    <recommendedName>
        <fullName evidence="1">2EXR domain-containing protein</fullName>
    </recommendedName>
</protein>
<keyword evidence="3" id="KW-1185">Reference proteome</keyword>
<dbReference type="PANTHER" id="PTHR35910:SF6">
    <property type="entry name" value="2EXR DOMAIN-CONTAINING PROTEIN"/>
    <property type="match status" value="1"/>
</dbReference>
<evidence type="ECO:0000313" key="3">
    <source>
        <dbReference type="Proteomes" id="UP000672032"/>
    </source>
</evidence>
<proteinExistence type="predicted"/>
<accession>A0A8A3NT26</accession>
<gene>
    <name evidence="2" type="ORF">DSL72_003360</name>
</gene>
<evidence type="ECO:0000259" key="1">
    <source>
        <dbReference type="Pfam" id="PF20150"/>
    </source>
</evidence>
<dbReference type="InterPro" id="IPR045518">
    <property type="entry name" value="2EXR"/>
</dbReference>
<dbReference type="Pfam" id="PF20150">
    <property type="entry name" value="2EXR"/>
    <property type="match status" value="1"/>
</dbReference>
<dbReference type="EMBL" id="CP063405">
    <property type="protein sequence ID" value="QSZ28855.1"/>
    <property type="molecule type" value="Genomic_DNA"/>
</dbReference>
<dbReference type="OrthoDB" id="3475553at2759"/>
<name>A0A8A3NT26_9HELO</name>
<feature type="domain" description="2EXR" evidence="1">
    <location>
        <begin position="4"/>
        <end position="91"/>
    </location>
</feature>
<sequence length="284" mass="32961">MSSFSQFIQLPFEIQFKIWTHALETPRMIPRTVKVDYDPTNFSYRYMSQPPPLTQTCRTSRKVALENYSVLNPSTSKELGAIYFSPTIDTLYYNPSYQTHPNETLKSLASTPWLDPKLPPHLVKHIMLTKAYVSFRAHHSFLCPIAELIHFENLQTIYIELPSHRELERKSIAWYRELMRFSTDSEPTIPTYITDFYTREQLEEASGPRDVVPGYVLLPGDEKGLREHQILASFGWQGDGPRNAWLHGDRLGGSGRRVWRGGLDDKGMWRDLPAVRYLRRLPGE</sequence>
<dbReference type="AlphaFoldDB" id="A0A8A3NT26"/>
<evidence type="ECO:0000313" key="2">
    <source>
        <dbReference type="EMBL" id="QSZ28855.1"/>
    </source>
</evidence>
<organism evidence="2 3">
    <name type="scientific">Monilinia vaccinii-corymbosi</name>
    <dbReference type="NCBI Taxonomy" id="61207"/>
    <lineage>
        <taxon>Eukaryota</taxon>
        <taxon>Fungi</taxon>
        <taxon>Dikarya</taxon>
        <taxon>Ascomycota</taxon>
        <taxon>Pezizomycotina</taxon>
        <taxon>Leotiomycetes</taxon>
        <taxon>Helotiales</taxon>
        <taxon>Sclerotiniaceae</taxon>
        <taxon>Monilinia</taxon>
    </lineage>
</organism>
<dbReference type="Proteomes" id="UP000672032">
    <property type="component" value="Chromosome 1"/>
</dbReference>